<sequence>MDKLYSLGFLLNRTSVALGKTLNNKLQEADIDLPHSQFVVLRCIYYRDGLSQLEISNLLFKDAAAIKRTIDNLEKKGYIERRQVHSQKNSIFITEQGKSVLPEAFKIAEAVVGIALKNFSEKEVQNLMNALNIIYENVEKS</sequence>
<evidence type="ECO:0000313" key="6">
    <source>
        <dbReference type="Proteomes" id="UP000297861"/>
    </source>
</evidence>
<dbReference type="InterPro" id="IPR036390">
    <property type="entry name" value="WH_DNA-bd_sf"/>
</dbReference>
<keyword evidence="6" id="KW-1185">Reference proteome</keyword>
<proteinExistence type="predicted"/>
<dbReference type="Gene3D" id="1.10.10.10">
    <property type="entry name" value="Winged helix-like DNA-binding domain superfamily/Winged helix DNA-binding domain"/>
    <property type="match status" value="1"/>
</dbReference>
<evidence type="ECO:0000259" key="4">
    <source>
        <dbReference type="PROSITE" id="PS50995"/>
    </source>
</evidence>
<dbReference type="STRING" id="1121485.GCA_000426485_03054"/>
<dbReference type="PANTHER" id="PTHR42756">
    <property type="entry name" value="TRANSCRIPTIONAL REGULATOR, MARR"/>
    <property type="match status" value="1"/>
</dbReference>
<dbReference type="GO" id="GO:0003677">
    <property type="term" value="F:DNA binding"/>
    <property type="evidence" value="ECO:0007669"/>
    <property type="project" value="UniProtKB-KW"/>
</dbReference>
<keyword evidence="1" id="KW-0805">Transcription regulation</keyword>
<dbReference type="RefSeq" id="WP_134436708.1">
    <property type="nucleotide sequence ID" value="NZ_JBEBQM010000067.1"/>
</dbReference>
<gene>
    <name evidence="5" type="ORF">E2605_12865</name>
</gene>
<keyword evidence="2" id="KW-0238">DNA-binding</keyword>
<dbReference type="PANTHER" id="PTHR42756:SF1">
    <property type="entry name" value="TRANSCRIPTIONAL REPRESSOR OF EMRAB OPERON"/>
    <property type="match status" value="1"/>
</dbReference>
<dbReference type="AlphaFoldDB" id="A0A4Y8L3U5"/>
<dbReference type="SMART" id="SM00347">
    <property type="entry name" value="HTH_MARR"/>
    <property type="match status" value="1"/>
</dbReference>
<dbReference type="InterPro" id="IPR000835">
    <property type="entry name" value="HTH_MarR-typ"/>
</dbReference>
<dbReference type="GO" id="GO:0003700">
    <property type="term" value="F:DNA-binding transcription factor activity"/>
    <property type="evidence" value="ECO:0007669"/>
    <property type="project" value="InterPro"/>
</dbReference>
<comment type="caution">
    <text evidence="5">The sequence shown here is derived from an EMBL/GenBank/DDBJ whole genome shotgun (WGS) entry which is preliminary data.</text>
</comment>
<dbReference type="Pfam" id="PF01047">
    <property type="entry name" value="MarR"/>
    <property type="match status" value="1"/>
</dbReference>
<name>A0A4Y8L3U5_9BACT</name>
<organism evidence="5 6">
    <name type="scientific">Dysgonomonas capnocytophagoides</name>
    <dbReference type="NCBI Taxonomy" id="45254"/>
    <lineage>
        <taxon>Bacteria</taxon>
        <taxon>Pseudomonadati</taxon>
        <taxon>Bacteroidota</taxon>
        <taxon>Bacteroidia</taxon>
        <taxon>Bacteroidales</taxon>
        <taxon>Dysgonomonadaceae</taxon>
        <taxon>Dysgonomonas</taxon>
    </lineage>
</organism>
<accession>A0A4Y8L3U5</accession>
<dbReference type="SUPFAM" id="SSF46785">
    <property type="entry name" value="Winged helix' DNA-binding domain"/>
    <property type="match status" value="1"/>
</dbReference>
<dbReference type="EMBL" id="SOML01000007">
    <property type="protein sequence ID" value="TFD95720.1"/>
    <property type="molecule type" value="Genomic_DNA"/>
</dbReference>
<dbReference type="Proteomes" id="UP000297861">
    <property type="component" value="Unassembled WGS sequence"/>
</dbReference>
<protein>
    <submittedName>
        <fullName evidence="5">MarR family transcriptional regulator</fullName>
    </submittedName>
</protein>
<dbReference type="OrthoDB" id="996843at2"/>
<reference evidence="5 6" key="1">
    <citation type="submission" date="2019-03" db="EMBL/GenBank/DDBJ databases">
        <title>San Antonio Military Medical Center submission to MRSN (WRAIR), pending publication.</title>
        <authorList>
            <person name="Blyth D.M."/>
            <person name="Mccarthy S.L."/>
            <person name="Schall S.E."/>
            <person name="Stam J.A."/>
            <person name="Ong A.C."/>
            <person name="Mcgann P.T."/>
        </authorList>
    </citation>
    <scope>NUCLEOTIDE SEQUENCE [LARGE SCALE GENOMIC DNA]</scope>
    <source>
        <strain evidence="5 6">MRSN571793</strain>
    </source>
</reference>
<dbReference type="InterPro" id="IPR036388">
    <property type="entry name" value="WH-like_DNA-bd_sf"/>
</dbReference>
<evidence type="ECO:0000256" key="1">
    <source>
        <dbReference type="ARBA" id="ARBA00023015"/>
    </source>
</evidence>
<keyword evidence="3" id="KW-0804">Transcription</keyword>
<evidence type="ECO:0000313" key="5">
    <source>
        <dbReference type="EMBL" id="TFD95720.1"/>
    </source>
</evidence>
<dbReference type="PROSITE" id="PS50995">
    <property type="entry name" value="HTH_MARR_2"/>
    <property type="match status" value="1"/>
</dbReference>
<feature type="domain" description="HTH marR-type" evidence="4">
    <location>
        <begin position="4"/>
        <end position="136"/>
    </location>
</feature>
<evidence type="ECO:0000256" key="3">
    <source>
        <dbReference type="ARBA" id="ARBA00023163"/>
    </source>
</evidence>
<evidence type="ECO:0000256" key="2">
    <source>
        <dbReference type="ARBA" id="ARBA00023125"/>
    </source>
</evidence>